<dbReference type="PANTHER" id="PTHR22812">
    <property type="entry name" value="CHROMOBOX PROTEIN"/>
    <property type="match status" value="1"/>
</dbReference>
<dbReference type="InterPro" id="IPR023780">
    <property type="entry name" value="Chromo_domain"/>
</dbReference>
<evidence type="ECO:0000256" key="1">
    <source>
        <dbReference type="ARBA" id="ARBA00004123"/>
    </source>
</evidence>
<dbReference type="GO" id="GO:0005634">
    <property type="term" value="C:nucleus"/>
    <property type="evidence" value="ECO:0007669"/>
    <property type="project" value="UniProtKB-SubCell"/>
</dbReference>
<evidence type="ECO:0000256" key="4">
    <source>
        <dbReference type="SAM" id="Coils"/>
    </source>
</evidence>
<feature type="region of interest" description="Disordered" evidence="5">
    <location>
        <begin position="26"/>
        <end position="343"/>
    </location>
</feature>
<feature type="coiled-coil region" evidence="4">
    <location>
        <begin position="343"/>
        <end position="370"/>
    </location>
</feature>
<comment type="subcellular location">
    <subcellularLocation>
        <location evidence="1">Nucleus</location>
    </subcellularLocation>
</comment>
<name>A0A4Z1KSS9_9HELO</name>
<dbReference type="STRING" id="87229.A0A4Z1KSS9"/>
<comment type="subunit">
    <text evidence="2">Component of the NuA4 histone acetyltransferase complex.</text>
</comment>
<feature type="compositionally biased region" description="Low complexity" evidence="5">
    <location>
        <begin position="233"/>
        <end position="243"/>
    </location>
</feature>
<dbReference type="AlphaFoldDB" id="A0A4Z1KSS9"/>
<gene>
    <name evidence="7" type="ORF">BPOR_0310g00080</name>
</gene>
<feature type="domain" description="Chromo" evidence="6">
    <location>
        <begin position="373"/>
        <end position="422"/>
    </location>
</feature>
<feature type="compositionally biased region" description="Basic and acidic residues" evidence="5">
    <location>
        <begin position="158"/>
        <end position="173"/>
    </location>
</feature>
<dbReference type="InterPro" id="IPR000953">
    <property type="entry name" value="Chromo/chromo_shadow_dom"/>
</dbReference>
<feature type="compositionally biased region" description="Basic and acidic residues" evidence="5">
    <location>
        <begin position="486"/>
        <end position="501"/>
    </location>
</feature>
<feature type="compositionally biased region" description="Polar residues" evidence="5">
    <location>
        <begin position="50"/>
        <end position="71"/>
    </location>
</feature>
<evidence type="ECO:0000259" key="6">
    <source>
        <dbReference type="PROSITE" id="PS50013"/>
    </source>
</evidence>
<feature type="compositionally biased region" description="Basic and acidic residues" evidence="5">
    <location>
        <begin position="303"/>
        <end position="315"/>
    </location>
</feature>
<dbReference type="EMBL" id="PQXO01000309">
    <property type="protein sequence ID" value="TGO86369.1"/>
    <property type="molecule type" value="Genomic_DNA"/>
</dbReference>
<organism evidence="7 8">
    <name type="scientific">Botrytis porri</name>
    <dbReference type="NCBI Taxonomy" id="87229"/>
    <lineage>
        <taxon>Eukaryota</taxon>
        <taxon>Fungi</taxon>
        <taxon>Dikarya</taxon>
        <taxon>Ascomycota</taxon>
        <taxon>Pezizomycotina</taxon>
        <taxon>Leotiomycetes</taxon>
        <taxon>Helotiales</taxon>
        <taxon>Sclerotiniaceae</taxon>
        <taxon>Botrytis</taxon>
    </lineage>
</organism>
<dbReference type="CDD" id="cd00024">
    <property type="entry name" value="CD_CSD"/>
    <property type="match status" value="2"/>
</dbReference>
<dbReference type="InterPro" id="IPR051219">
    <property type="entry name" value="Heterochromatin_chromo-domain"/>
</dbReference>
<dbReference type="InterPro" id="IPR016197">
    <property type="entry name" value="Chromo-like_dom_sf"/>
</dbReference>
<reference evidence="7 8" key="1">
    <citation type="submission" date="2017-12" db="EMBL/GenBank/DDBJ databases">
        <title>Comparative genomics of Botrytis spp.</title>
        <authorList>
            <person name="Valero-Jimenez C.A."/>
            <person name="Tapia P."/>
            <person name="Veloso J."/>
            <person name="Silva-Moreno E."/>
            <person name="Staats M."/>
            <person name="Valdes J.H."/>
            <person name="Van Kan J.A.L."/>
        </authorList>
    </citation>
    <scope>NUCLEOTIDE SEQUENCE [LARGE SCALE GENOMIC DNA]</scope>
    <source>
        <strain evidence="7 8">MUCL3349</strain>
    </source>
</reference>
<evidence type="ECO:0000256" key="2">
    <source>
        <dbReference type="ARBA" id="ARBA00011353"/>
    </source>
</evidence>
<evidence type="ECO:0000256" key="3">
    <source>
        <dbReference type="ARBA" id="ARBA00023242"/>
    </source>
</evidence>
<evidence type="ECO:0000313" key="8">
    <source>
        <dbReference type="Proteomes" id="UP000297280"/>
    </source>
</evidence>
<dbReference type="Proteomes" id="UP000297280">
    <property type="component" value="Unassembled WGS sequence"/>
</dbReference>
<evidence type="ECO:0000256" key="5">
    <source>
        <dbReference type="SAM" id="MobiDB-lite"/>
    </source>
</evidence>
<dbReference type="PROSITE" id="PS00598">
    <property type="entry name" value="CHROMO_1"/>
    <property type="match status" value="1"/>
</dbReference>
<dbReference type="Gene3D" id="2.40.50.40">
    <property type="match status" value="2"/>
</dbReference>
<dbReference type="InterPro" id="IPR023779">
    <property type="entry name" value="Chromodomain_CS"/>
</dbReference>
<sequence>MARLNNTLIVYKRKPYKPVPSLVAAHRRNTLESKKGNGTESGGVAKKGKQATTLGESSVQKPPGTVNQLNNMVGPRAPVAQMIASTADGENNGSSTQQVMTGPKAHVEERAVGEGDGQKDKEYNGAGAQNKPQQEVALPNLPQSRGPSTPAKKAIVKKNAELRNSRLRQEKRTPLSRLKNAQQPSPVTKAGLTEDLTTVKDTPRGGGSRKKLASAMLTSDKEAEIVASRKNPKPSGNPSGNPKTLARDLAPGEEAKEAASAVEQANEPSPVVEEANEPASIVEEANEPASVLEEDNEPASVLEEAKKPAPIERANEPSPVVEEAKEPAAIEQADEPSPVVEEAKGLASIVEQTEDENDSEEENVTETIAKISYQPDIVHQSRMDGENNEQWLIEWKGYPKQKDWTWESVEMLREDCPEWVEEKEDGSLNGDADVYEVEAILDKRKVRGKVQYRVKWEGWEANYNTWEPAEMLECDVPYMVEDFEKEPEKTEKKRSAGKADMDSELPVARKRGRPRK</sequence>
<feature type="compositionally biased region" description="Basic and acidic residues" evidence="5">
    <location>
        <begin position="105"/>
        <end position="123"/>
    </location>
</feature>
<proteinExistence type="predicted"/>
<dbReference type="PROSITE" id="PS50013">
    <property type="entry name" value="CHROMO_2"/>
    <property type="match status" value="2"/>
</dbReference>
<feature type="compositionally biased region" description="Polar residues" evidence="5">
    <location>
        <begin position="88"/>
        <end position="100"/>
    </location>
</feature>
<dbReference type="Pfam" id="PF00385">
    <property type="entry name" value="Chromo"/>
    <property type="match status" value="1"/>
</dbReference>
<keyword evidence="8" id="KW-1185">Reference proteome</keyword>
<comment type="caution">
    <text evidence="7">The sequence shown here is derived from an EMBL/GenBank/DDBJ whole genome shotgun (WGS) entry which is preliminary data.</text>
</comment>
<evidence type="ECO:0000313" key="7">
    <source>
        <dbReference type="EMBL" id="TGO86369.1"/>
    </source>
</evidence>
<accession>A0A4Z1KSS9</accession>
<feature type="region of interest" description="Disordered" evidence="5">
    <location>
        <begin position="483"/>
        <end position="516"/>
    </location>
</feature>
<dbReference type="SMART" id="SM00298">
    <property type="entry name" value="CHROMO"/>
    <property type="match status" value="2"/>
</dbReference>
<feature type="domain" description="Chromo" evidence="6">
    <location>
        <begin position="435"/>
        <end position="495"/>
    </location>
</feature>
<keyword evidence="3" id="KW-0539">Nucleus</keyword>
<protein>
    <recommendedName>
        <fullName evidence="6">Chromo domain-containing protein</fullName>
    </recommendedName>
</protein>
<dbReference type="SUPFAM" id="SSF54160">
    <property type="entry name" value="Chromo domain-like"/>
    <property type="match status" value="2"/>
</dbReference>
<keyword evidence="4" id="KW-0175">Coiled coil</keyword>
<dbReference type="GO" id="GO:0006338">
    <property type="term" value="P:chromatin remodeling"/>
    <property type="evidence" value="ECO:0007669"/>
    <property type="project" value="UniProtKB-ARBA"/>
</dbReference>